<dbReference type="EMBL" id="APMM01000013">
    <property type="protein sequence ID" value="ENN96525.1"/>
    <property type="molecule type" value="Genomic_DNA"/>
</dbReference>
<dbReference type="Gene3D" id="3.40.50.1010">
    <property type="entry name" value="5'-nuclease"/>
    <property type="match status" value="1"/>
</dbReference>
<evidence type="ECO:0000256" key="8">
    <source>
        <dbReference type="ARBA" id="ARBA00022801"/>
    </source>
</evidence>
<dbReference type="InterPro" id="IPR039907">
    <property type="entry name" value="NOB1"/>
</dbReference>
<keyword evidence="5" id="KW-1277">Toxin-antitoxin system</keyword>
<organism evidence="11 12">
    <name type="scientific">Methanocaldococcus villosus KIN24-T80</name>
    <dbReference type="NCBI Taxonomy" id="1069083"/>
    <lineage>
        <taxon>Archaea</taxon>
        <taxon>Methanobacteriati</taxon>
        <taxon>Methanobacteriota</taxon>
        <taxon>Methanomada group</taxon>
        <taxon>Methanococci</taxon>
        <taxon>Methanococcales</taxon>
        <taxon>Methanocaldococcaceae</taxon>
        <taxon>Methanocaldococcus</taxon>
    </lineage>
</organism>
<dbReference type="PANTHER" id="PTHR12814">
    <property type="entry name" value="RNA-BINDING PROTEIN NOB1"/>
    <property type="match status" value="1"/>
</dbReference>
<protein>
    <recommendedName>
        <fullName evidence="3">Endoribonuclease Nob1</fullName>
    </recommendedName>
</protein>
<accession>N6VRM4</accession>
<dbReference type="SUPFAM" id="SSF88723">
    <property type="entry name" value="PIN domain-like"/>
    <property type="match status" value="1"/>
</dbReference>
<dbReference type="GO" id="GO:0030688">
    <property type="term" value="C:preribosome, small subunit precursor"/>
    <property type="evidence" value="ECO:0007669"/>
    <property type="project" value="TreeGrafter"/>
</dbReference>
<dbReference type="CDD" id="cd09876">
    <property type="entry name" value="PIN_Nob1-like"/>
    <property type="match status" value="1"/>
</dbReference>
<dbReference type="GO" id="GO:0004521">
    <property type="term" value="F:RNA endonuclease activity"/>
    <property type="evidence" value="ECO:0007669"/>
    <property type="project" value="UniProtKB-ARBA"/>
</dbReference>
<evidence type="ECO:0000313" key="12">
    <source>
        <dbReference type="Proteomes" id="UP000053695"/>
    </source>
</evidence>
<dbReference type="SMART" id="SM00670">
    <property type="entry name" value="PINc"/>
    <property type="match status" value="1"/>
</dbReference>
<dbReference type="STRING" id="1069083.GCA_000371805_00226"/>
<comment type="function">
    <text evidence="9">Toxic component of a type II toxin-antitoxin (TA) system. Processes pre-16S-rRNA at its 3' end (the D-site) to yield the mature 3' end.</text>
</comment>
<evidence type="ECO:0000256" key="5">
    <source>
        <dbReference type="ARBA" id="ARBA00022649"/>
    </source>
</evidence>
<dbReference type="InterPro" id="IPR002716">
    <property type="entry name" value="PIN_dom"/>
</dbReference>
<dbReference type="InterPro" id="IPR033411">
    <property type="entry name" value="Ribonuclease_PIN"/>
</dbReference>
<dbReference type="RefSeq" id="WP_004590136.1">
    <property type="nucleotide sequence ID" value="NZ_APMM01000013.1"/>
</dbReference>
<dbReference type="GO" id="GO:0005737">
    <property type="term" value="C:cytoplasm"/>
    <property type="evidence" value="ECO:0007669"/>
    <property type="project" value="UniProtKB-ARBA"/>
</dbReference>
<evidence type="ECO:0000256" key="1">
    <source>
        <dbReference type="ARBA" id="ARBA00001936"/>
    </source>
</evidence>
<dbReference type="FunFam" id="3.40.50.1010:FF:000020">
    <property type="entry name" value="20S-pre-rRNA D-site endonuclease NOB1"/>
    <property type="match status" value="1"/>
</dbReference>
<evidence type="ECO:0000256" key="3">
    <source>
        <dbReference type="ARBA" id="ARBA00021078"/>
    </source>
</evidence>
<dbReference type="PANTHER" id="PTHR12814:SF2">
    <property type="entry name" value="RNA-BINDING PROTEIN NOB1"/>
    <property type="match status" value="1"/>
</dbReference>
<keyword evidence="6" id="KW-0540">Nuclease</keyword>
<gene>
    <name evidence="11" type="ORF">J422_01890</name>
</gene>
<dbReference type="AlphaFoldDB" id="N6VRM4"/>
<comment type="cofactor">
    <cofactor evidence="1">
        <name>Mn(2+)</name>
        <dbReference type="ChEBI" id="CHEBI:29035"/>
    </cofactor>
</comment>
<evidence type="ECO:0000259" key="10">
    <source>
        <dbReference type="SMART" id="SM00670"/>
    </source>
</evidence>
<reference evidence="11 12" key="1">
    <citation type="journal article" date="2013" name="Genome Announc.">
        <title>Draft Genome Sequence of a Highly Flagellated, Fast-Swimming Archaeon, Methanocaldococcus villosus Strain KIN24-T80 (DSM 22612).</title>
        <authorList>
            <person name="Thennarasu S."/>
            <person name="Polireddy D."/>
            <person name="Antony A."/>
            <person name="Yada M.R."/>
            <person name="Algarawi S."/>
            <person name="Sivakumar N."/>
        </authorList>
    </citation>
    <scope>NUCLEOTIDE SEQUENCE [LARGE SCALE GENOMIC DNA]</scope>
    <source>
        <strain evidence="11 12">KIN24-T80</strain>
    </source>
</reference>
<name>N6VRM4_9EURY</name>
<dbReference type="GO" id="GO:0016787">
    <property type="term" value="F:hydrolase activity"/>
    <property type="evidence" value="ECO:0007669"/>
    <property type="project" value="UniProtKB-KW"/>
</dbReference>
<comment type="caution">
    <text evidence="11">The sequence shown here is derived from an EMBL/GenBank/DDBJ whole genome shotgun (WGS) entry which is preliminary data.</text>
</comment>
<keyword evidence="7" id="KW-0479">Metal-binding</keyword>
<evidence type="ECO:0000256" key="4">
    <source>
        <dbReference type="ARBA" id="ARBA00022517"/>
    </source>
</evidence>
<evidence type="ECO:0000256" key="7">
    <source>
        <dbReference type="ARBA" id="ARBA00022723"/>
    </source>
</evidence>
<dbReference type="PATRIC" id="fig|1069083.5.peg.372"/>
<dbReference type="Proteomes" id="UP000053695">
    <property type="component" value="Unassembled WGS sequence"/>
</dbReference>
<keyword evidence="12" id="KW-1185">Reference proteome</keyword>
<proteinExistence type="inferred from homology"/>
<evidence type="ECO:0000256" key="2">
    <source>
        <dbReference type="ARBA" id="ARBA00005858"/>
    </source>
</evidence>
<sequence>MKIVLDASAILHGYNPLTEDANHYITPEALEEIKSNRVIVDQAIRFGKLKIRSPKEEFINKVKETALKTGDRLSEQDVSVLALSLELKAILYTDDYAMQNVAKKLNINVKGIRYKTNRQIVWRKVCIGCKKIYPANYDEDECEICGSPLKRKAVKIKK</sequence>
<keyword evidence="8" id="KW-0378">Hydrolase</keyword>
<evidence type="ECO:0000313" key="11">
    <source>
        <dbReference type="EMBL" id="ENN96525.1"/>
    </source>
</evidence>
<dbReference type="GO" id="GO:0030490">
    <property type="term" value="P:maturation of SSU-rRNA"/>
    <property type="evidence" value="ECO:0007669"/>
    <property type="project" value="TreeGrafter"/>
</dbReference>
<dbReference type="Pfam" id="PF17146">
    <property type="entry name" value="PIN_6"/>
    <property type="match status" value="1"/>
</dbReference>
<dbReference type="GO" id="GO:0046872">
    <property type="term" value="F:metal ion binding"/>
    <property type="evidence" value="ECO:0007669"/>
    <property type="project" value="UniProtKB-KW"/>
</dbReference>
<evidence type="ECO:0000256" key="6">
    <source>
        <dbReference type="ARBA" id="ARBA00022722"/>
    </source>
</evidence>
<dbReference type="InterPro" id="IPR029060">
    <property type="entry name" value="PIN-like_dom_sf"/>
</dbReference>
<evidence type="ECO:0000256" key="9">
    <source>
        <dbReference type="ARBA" id="ARBA00045770"/>
    </source>
</evidence>
<comment type="similarity">
    <text evidence="2">Belongs to the NOB1 family.</text>
</comment>
<dbReference type="Gene3D" id="2.20.28.10">
    <property type="match status" value="1"/>
</dbReference>
<feature type="domain" description="PIN" evidence="10">
    <location>
        <begin position="1"/>
        <end position="100"/>
    </location>
</feature>
<keyword evidence="4" id="KW-0690">Ribosome biogenesis</keyword>